<evidence type="ECO:0000313" key="3">
    <source>
        <dbReference type="EMBL" id="AKQ44840.1"/>
    </source>
</evidence>
<dbReference type="AlphaFoldDB" id="A0A0H4VGU9"/>
<gene>
    <name evidence="3" type="ORF">TH63_03115</name>
</gene>
<dbReference type="OrthoDB" id="1521787at2"/>
<reference evidence="3 4" key="1">
    <citation type="submission" date="2015-01" db="EMBL/GenBank/DDBJ databases">
        <title>Rufibacter sp./DG31D/ whole genome sequencing.</title>
        <authorList>
            <person name="Kim M.K."/>
            <person name="Srinivasan S."/>
            <person name="Lee J.-J."/>
        </authorList>
    </citation>
    <scope>NUCLEOTIDE SEQUENCE [LARGE SCALE GENOMIC DNA]</scope>
    <source>
        <strain evidence="3 4">DG31D</strain>
    </source>
</reference>
<dbReference type="SUPFAM" id="SSF53187">
    <property type="entry name" value="Zn-dependent exopeptidases"/>
    <property type="match status" value="1"/>
</dbReference>
<evidence type="ECO:0000259" key="2">
    <source>
        <dbReference type="Pfam" id="PF04389"/>
    </source>
</evidence>
<dbReference type="PANTHER" id="PTHR12147:SF26">
    <property type="entry name" value="PEPTIDASE M28 DOMAIN-CONTAINING PROTEIN"/>
    <property type="match status" value="1"/>
</dbReference>
<dbReference type="Proteomes" id="UP000036458">
    <property type="component" value="Chromosome"/>
</dbReference>
<feature type="domain" description="Peptidase M28" evidence="2">
    <location>
        <begin position="95"/>
        <end position="292"/>
    </location>
</feature>
<dbReference type="KEGG" id="ruf:TH63_03115"/>
<keyword evidence="1" id="KW-0732">Signal</keyword>
<name>A0A0H4VGU9_9BACT</name>
<dbReference type="EMBL" id="CP010777">
    <property type="protein sequence ID" value="AKQ44840.1"/>
    <property type="molecule type" value="Genomic_DNA"/>
</dbReference>
<dbReference type="GO" id="GO:0006508">
    <property type="term" value="P:proteolysis"/>
    <property type="evidence" value="ECO:0007669"/>
    <property type="project" value="InterPro"/>
</dbReference>
<dbReference type="Gene3D" id="3.40.630.10">
    <property type="entry name" value="Zn peptidases"/>
    <property type="match status" value="1"/>
</dbReference>
<feature type="signal peptide" evidence="1">
    <location>
        <begin position="1"/>
        <end position="26"/>
    </location>
</feature>
<dbReference type="InterPro" id="IPR045175">
    <property type="entry name" value="M28_fam"/>
</dbReference>
<dbReference type="RefSeq" id="WP_048919646.1">
    <property type="nucleotide sequence ID" value="NZ_CP010777.1"/>
</dbReference>
<dbReference type="PROSITE" id="PS51257">
    <property type="entry name" value="PROKAR_LIPOPROTEIN"/>
    <property type="match status" value="1"/>
</dbReference>
<sequence length="302" mass="33939">MNRFFRLPTLVLGCFGLCALSFTSCAQKTYTPQQVLKDVEILAADSMGGRLPNTPGHAKAQQYLLQRFKKIGLNPILQPFQFTARATKEQVTGTNIIGTIAGKSEKVIVITAHYDHVGTRNGKIFNGADDDASGIGAMLALATYFQKHQPQHTLYFVAFDAEEQGLSGSKAFVEKPPIAKENILFNVNMDMVSISAKNELYASGTYHYPWVKPIIEKVALPEQFKLSFGHDRPEQGHDDWTQQSDHGSFHKAKIPYLYFGVEDHPHYHQETDEFKNIHQTFYLKAVEIILRAVQALDKQLPL</sequence>
<dbReference type="Pfam" id="PF04389">
    <property type="entry name" value="Peptidase_M28"/>
    <property type="match status" value="1"/>
</dbReference>
<accession>A0A0H4VGU9</accession>
<proteinExistence type="predicted"/>
<dbReference type="PATRIC" id="fig|1379910.4.peg.669"/>
<dbReference type="GO" id="GO:0008235">
    <property type="term" value="F:metalloexopeptidase activity"/>
    <property type="evidence" value="ECO:0007669"/>
    <property type="project" value="InterPro"/>
</dbReference>
<dbReference type="PANTHER" id="PTHR12147">
    <property type="entry name" value="METALLOPEPTIDASE M28 FAMILY MEMBER"/>
    <property type="match status" value="1"/>
</dbReference>
<evidence type="ECO:0000313" key="4">
    <source>
        <dbReference type="Proteomes" id="UP000036458"/>
    </source>
</evidence>
<dbReference type="InterPro" id="IPR007484">
    <property type="entry name" value="Peptidase_M28"/>
</dbReference>
<feature type="chain" id="PRO_5005210779" evidence="1">
    <location>
        <begin position="27"/>
        <end position="302"/>
    </location>
</feature>
<keyword evidence="4" id="KW-1185">Reference proteome</keyword>
<evidence type="ECO:0000256" key="1">
    <source>
        <dbReference type="SAM" id="SignalP"/>
    </source>
</evidence>
<protein>
    <submittedName>
        <fullName evidence="3">Peptidase M20</fullName>
    </submittedName>
</protein>
<organism evidence="3 4">
    <name type="scientific">Rufibacter radiotolerans</name>
    <dbReference type="NCBI Taxonomy" id="1379910"/>
    <lineage>
        <taxon>Bacteria</taxon>
        <taxon>Pseudomonadati</taxon>
        <taxon>Bacteroidota</taxon>
        <taxon>Cytophagia</taxon>
        <taxon>Cytophagales</taxon>
        <taxon>Hymenobacteraceae</taxon>
        <taxon>Rufibacter</taxon>
    </lineage>
</organism>
<dbReference type="STRING" id="1379910.TH63_03115"/>